<dbReference type="HAMAP" id="MF_04006">
    <property type="entry name" value="HPV_E6"/>
    <property type="match status" value="1"/>
</dbReference>
<dbReference type="EMBL" id="MH777170">
    <property type="protein sequence ID" value="AYA93490.1"/>
    <property type="molecule type" value="Genomic_DNA"/>
</dbReference>
<keyword evidence="2 16" id="KW-0244">Early protein</keyword>
<dbReference type="GO" id="GO:0006355">
    <property type="term" value="P:regulation of DNA-templated transcription"/>
    <property type="evidence" value="ECO:0007669"/>
    <property type="project" value="UniProtKB-UniRule"/>
</dbReference>
<comment type="subunit">
    <text evidence="16">Forms homodimers. Interacts with ubiquitin-protein ligase UBE3A/E6-AP; this interaction stimulates UBE3A ubiquitin activity. Interacts with host BAK1.</text>
</comment>
<name>A0A385PHS4_9PAPI</name>
<protein>
    <recommendedName>
        <fullName evidence="16 17">Protein E6</fullName>
    </recommendedName>
</protein>
<evidence type="ECO:0000256" key="7">
    <source>
        <dbReference type="ARBA" id="ARBA00022771"/>
    </source>
</evidence>
<feature type="zinc finger region" evidence="16">
    <location>
        <begin position="27"/>
        <end position="63"/>
    </location>
</feature>
<evidence type="ECO:0000256" key="11">
    <source>
        <dbReference type="ARBA" id="ARBA00023159"/>
    </source>
</evidence>
<evidence type="ECO:0000256" key="10">
    <source>
        <dbReference type="ARBA" id="ARBA00023125"/>
    </source>
</evidence>
<dbReference type="GO" id="GO:0030430">
    <property type="term" value="C:host cell cytoplasm"/>
    <property type="evidence" value="ECO:0007669"/>
    <property type="project" value="UniProtKB-SubCell"/>
</dbReference>
<comment type="similarity">
    <text evidence="1 16 17">Belongs to the papillomaviridae E6 protein family.</text>
</comment>
<dbReference type="GO" id="GO:0039502">
    <property type="term" value="P:symbiont-mediated suppression of host type I interferon-mediated signaling pathway"/>
    <property type="evidence" value="ECO:0007669"/>
    <property type="project" value="UniProtKB-UniRule"/>
</dbReference>
<evidence type="ECO:0000256" key="4">
    <source>
        <dbReference type="ARBA" id="ARBA00022581"/>
    </source>
</evidence>
<keyword evidence="15 16" id="KW-1119">Modulation of host cell apoptosis by virus</keyword>
<evidence type="ECO:0000256" key="15">
    <source>
        <dbReference type="ARBA" id="ARBA00023323"/>
    </source>
</evidence>
<dbReference type="SUPFAM" id="SSF161229">
    <property type="entry name" value="E6 C-terminal domain-like"/>
    <property type="match status" value="2"/>
</dbReference>
<proteinExistence type="inferred from homology"/>
<gene>
    <name evidence="16" type="primary">E6</name>
</gene>
<dbReference type="GO" id="GO:0006351">
    <property type="term" value="P:DNA-templated transcription"/>
    <property type="evidence" value="ECO:0007669"/>
    <property type="project" value="UniProtKB-UniRule"/>
</dbReference>
<evidence type="ECO:0000256" key="5">
    <source>
        <dbReference type="ARBA" id="ARBA00022632"/>
    </source>
</evidence>
<evidence type="ECO:0000256" key="13">
    <source>
        <dbReference type="ARBA" id="ARBA00023200"/>
    </source>
</evidence>
<sequence>MAVQQPTNLEEYCKLHNCSFFSLSFPCVFCKHYIDYLGLAEFHHKALSLIYKAGVCYACCTPCLKLTARYEVEQFYRCSVDAKCIEHICQQPLKDIIVRCIVCYRLLDFLEKYDCVVSELPFVLVRHHWRNYCRHCVKQI</sequence>
<dbReference type="GO" id="GO:0003677">
    <property type="term" value="F:DNA binding"/>
    <property type="evidence" value="ECO:0007669"/>
    <property type="project" value="UniProtKB-UniRule"/>
</dbReference>
<dbReference type="Gene3D" id="3.30.240.40">
    <property type="entry name" value="E6 early regulatory protein"/>
    <property type="match status" value="2"/>
</dbReference>
<keyword evidence="14 16" id="KW-0899">Viral immunoevasion</keyword>
<evidence type="ECO:0000256" key="12">
    <source>
        <dbReference type="ARBA" id="ARBA00023163"/>
    </source>
</evidence>
<feature type="zinc finger region" evidence="16">
    <location>
        <begin position="100"/>
        <end position="136"/>
    </location>
</feature>
<evidence type="ECO:0000313" key="18">
    <source>
        <dbReference type="EMBL" id="AYA93490.1"/>
    </source>
</evidence>
<dbReference type="GO" id="GO:0052170">
    <property type="term" value="P:symbiont-mediated suppression of host innate immune response"/>
    <property type="evidence" value="ECO:0007669"/>
    <property type="project" value="UniProtKB-KW"/>
</dbReference>
<keyword evidence="12 16" id="KW-0804">Transcription</keyword>
<keyword evidence="11 16" id="KW-0010">Activator</keyword>
<evidence type="ECO:0000256" key="14">
    <source>
        <dbReference type="ARBA" id="ARBA00023280"/>
    </source>
</evidence>
<dbReference type="GO" id="GO:0008270">
    <property type="term" value="F:zinc ion binding"/>
    <property type="evidence" value="ECO:0007669"/>
    <property type="project" value="UniProtKB-KW"/>
</dbReference>
<keyword evidence="8 16" id="KW-0862">Zinc</keyword>
<dbReference type="GO" id="GO:0039648">
    <property type="term" value="P:symbiont-mediated perturbation of host ubiquitin-like protein modification"/>
    <property type="evidence" value="ECO:0007669"/>
    <property type="project" value="UniProtKB-UniRule"/>
</dbReference>
<evidence type="ECO:0000256" key="1">
    <source>
        <dbReference type="ARBA" id="ARBA00006346"/>
    </source>
</evidence>
<keyword evidence="3 16" id="KW-1048">Host nucleus</keyword>
<comment type="subcellular location">
    <subcellularLocation>
        <location evidence="16 17">Host cytoplasm</location>
    </subcellularLocation>
    <subcellularLocation>
        <location evidence="16 17">Host nucleus</location>
    </subcellularLocation>
</comment>
<dbReference type="GO" id="GO:0042025">
    <property type="term" value="C:host cell nucleus"/>
    <property type="evidence" value="ECO:0007669"/>
    <property type="project" value="UniProtKB-SubCell"/>
</dbReference>
<dbReference type="InterPro" id="IPR001334">
    <property type="entry name" value="E6"/>
</dbReference>
<keyword evidence="6 16" id="KW-0479">Metal-binding</keyword>
<evidence type="ECO:0000256" key="2">
    <source>
        <dbReference type="ARBA" id="ARBA00022518"/>
    </source>
</evidence>
<evidence type="ECO:0000256" key="9">
    <source>
        <dbReference type="ARBA" id="ARBA00023015"/>
    </source>
</evidence>
<evidence type="ECO:0000256" key="8">
    <source>
        <dbReference type="ARBA" id="ARBA00022833"/>
    </source>
</evidence>
<keyword evidence="13 16" id="KW-1035">Host cytoplasm</keyword>
<reference evidence="18" key="1">
    <citation type="journal article" date="2018" name="Nat. Med.">
        <title>Expanded skin virome in DOCK8-deficient patients.</title>
        <authorList>
            <consortium name="NISC Comparative Sequencing Program"/>
            <person name="Tirosh O."/>
            <person name="Conlan S."/>
            <person name="Deming C."/>
            <person name="Lee-Lin S.Q."/>
            <person name="Huang X."/>
            <person name="Su H.C."/>
            <person name="Freeman A.F."/>
            <person name="Segre J.A."/>
            <person name="Kong H.H."/>
        </authorList>
    </citation>
    <scope>NUCLEOTIDE SEQUENCE</scope>
    <source>
        <strain evidence="18">HPV-mSK_022</strain>
    </source>
</reference>
<dbReference type="InterPro" id="IPR038575">
    <property type="entry name" value="E6_sf"/>
</dbReference>
<keyword evidence="5 16" id="KW-1090">Inhibition of host innate immune response by virus</keyword>
<keyword evidence="9 16" id="KW-0805">Transcription regulation</keyword>
<evidence type="ECO:0000256" key="16">
    <source>
        <dbReference type="HAMAP-Rule" id="MF_04006"/>
    </source>
</evidence>
<dbReference type="Pfam" id="PF00518">
    <property type="entry name" value="E6"/>
    <property type="match status" value="1"/>
</dbReference>
<dbReference type="GO" id="GO:0052150">
    <property type="term" value="P:symbiont-mediated perturbation of host apoptosis"/>
    <property type="evidence" value="ECO:0007669"/>
    <property type="project" value="UniProtKB-KW"/>
</dbReference>
<comment type="caution">
    <text evidence="16">Lacks conserved residue(s) required for the propagation of feature annotation.</text>
</comment>
<accession>A0A385PHS4</accession>
<keyword evidence="4 16" id="KW-0945">Host-virus interaction</keyword>
<evidence type="ECO:0000256" key="6">
    <source>
        <dbReference type="ARBA" id="ARBA00022723"/>
    </source>
</evidence>
<evidence type="ECO:0000256" key="17">
    <source>
        <dbReference type="RuleBase" id="RU363123"/>
    </source>
</evidence>
<evidence type="ECO:0000256" key="3">
    <source>
        <dbReference type="ARBA" id="ARBA00022562"/>
    </source>
</evidence>
<keyword evidence="10 16" id="KW-0238">DNA-binding</keyword>
<organism evidence="18">
    <name type="scientific">Human papillomavirus</name>
    <dbReference type="NCBI Taxonomy" id="10566"/>
    <lineage>
        <taxon>Viruses</taxon>
        <taxon>Monodnaviria</taxon>
        <taxon>Shotokuvirae</taxon>
        <taxon>Cossaviricota</taxon>
        <taxon>Papovaviricetes</taxon>
        <taxon>Zurhausenvirales</taxon>
        <taxon>Papillomaviridae</taxon>
    </lineage>
</organism>
<keyword evidence="7 16" id="KW-0863">Zinc-finger</keyword>
<comment type="function">
    <text evidence="16">Plays a major role in the induction and maintenance of cellular transformation. E6 associates with host UBE3A/E6-AP ubiquitin-protein ligase and modulates its activity. Protects host keratinocytes from apoptosis by mediating the degradation of host BAK1. May also inhibit host immune response.</text>
</comment>